<protein>
    <submittedName>
        <fullName evidence="1">Uncharacterized protein</fullName>
    </submittedName>
</protein>
<evidence type="ECO:0000313" key="1">
    <source>
        <dbReference type="EMBL" id="KAI0501359.1"/>
    </source>
</evidence>
<name>A0A8T3AYC9_DENNO</name>
<proteinExistence type="predicted"/>
<dbReference type="EMBL" id="JAGYWB010000012">
    <property type="protein sequence ID" value="KAI0501359.1"/>
    <property type="molecule type" value="Genomic_DNA"/>
</dbReference>
<organism evidence="1 2">
    <name type="scientific">Dendrobium nobile</name>
    <name type="common">Orchid</name>
    <dbReference type="NCBI Taxonomy" id="94219"/>
    <lineage>
        <taxon>Eukaryota</taxon>
        <taxon>Viridiplantae</taxon>
        <taxon>Streptophyta</taxon>
        <taxon>Embryophyta</taxon>
        <taxon>Tracheophyta</taxon>
        <taxon>Spermatophyta</taxon>
        <taxon>Magnoliopsida</taxon>
        <taxon>Liliopsida</taxon>
        <taxon>Asparagales</taxon>
        <taxon>Orchidaceae</taxon>
        <taxon>Epidendroideae</taxon>
        <taxon>Malaxideae</taxon>
        <taxon>Dendrobiinae</taxon>
        <taxon>Dendrobium</taxon>
    </lineage>
</organism>
<comment type="caution">
    <text evidence="1">The sequence shown here is derived from an EMBL/GenBank/DDBJ whole genome shotgun (WGS) entry which is preliminary data.</text>
</comment>
<reference evidence="1" key="1">
    <citation type="journal article" date="2022" name="Front. Genet.">
        <title>Chromosome-Scale Assembly of the Dendrobium nobile Genome Provides Insights Into the Molecular Mechanism of the Biosynthesis of the Medicinal Active Ingredient of Dendrobium.</title>
        <authorList>
            <person name="Xu Q."/>
            <person name="Niu S.-C."/>
            <person name="Li K.-L."/>
            <person name="Zheng P.-J."/>
            <person name="Zhang X.-J."/>
            <person name="Jia Y."/>
            <person name="Liu Y."/>
            <person name="Niu Y.-X."/>
            <person name="Yu L.-H."/>
            <person name="Chen D.-F."/>
            <person name="Zhang G.-Q."/>
        </authorList>
    </citation>
    <scope>NUCLEOTIDE SEQUENCE</scope>
    <source>
        <tissue evidence="1">Leaf</tissue>
    </source>
</reference>
<gene>
    <name evidence="1" type="ORF">KFK09_016304</name>
</gene>
<accession>A0A8T3AYC9</accession>
<dbReference type="AlphaFoldDB" id="A0A8T3AYC9"/>
<evidence type="ECO:0000313" key="2">
    <source>
        <dbReference type="Proteomes" id="UP000829196"/>
    </source>
</evidence>
<dbReference type="Proteomes" id="UP000829196">
    <property type="component" value="Unassembled WGS sequence"/>
</dbReference>
<keyword evidence="2" id="KW-1185">Reference proteome</keyword>
<sequence>MGSAFSEKKLGIEDSEPNLCYVKCFPMGEAHMGVFRTKILSLPTYGGRDLWLVKTTKTKMNVPSNFLLKFTYVHDIDLTPSDILPEEHKNKAKHCGKG</sequence>